<evidence type="ECO:0000313" key="3">
    <source>
        <dbReference type="EMBL" id="GMT07899.1"/>
    </source>
</evidence>
<dbReference type="InterPro" id="IPR013087">
    <property type="entry name" value="Znf_C2H2_type"/>
</dbReference>
<feature type="non-terminal residue" evidence="3">
    <location>
        <position position="1"/>
    </location>
</feature>
<gene>
    <name evidence="3" type="ORF">PENTCL1PPCAC_30073</name>
</gene>
<feature type="domain" description="C2H2-type" evidence="2">
    <location>
        <begin position="154"/>
        <end position="182"/>
    </location>
</feature>
<feature type="non-terminal residue" evidence="3">
    <location>
        <position position="332"/>
    </location>
</feature>
<protein>
    <recommendedName>
        <fullName evidence="2">C2H2-type domain-containing protein</fullName>
    </recommendedName>
</protein>
<proteinExistence type="predicted"/>
<comment type="caution">
    <text evidence="3">The sequence shown here is derived from an EMBL/GenBank/DDBJ whole genome shotgun (WGS) entry which is preliminary data.</text>
</comment>
<dbReference type="Proteomes" id="UP001432027">
    <property type="component" value="Unassembled WGS sequence"/>
</dbReference>
<dbReference type="AlphaFoldDB" id="A0AAV5UQ07"/>
<dbReference type="SMART" id="SM00355">
    <property type="entry name" value="ZnF_C2H2"/>
    <property type="match status" value="3"/>
</dbReference>
<dbReference type="EMBL" id="BTSX01000006">
    <property type="protein sequence ID" value="GMT07899.1"/>
    <property type="molecule type" value="Genomic_DNA"/>
</dbReference>
<reference evidence="3" key="1">
    <citation type="submission" date="2023-10" db="EMBL/GenBank/DDBJ databases">
        <title>Genome assembly of Pristionchus species.</title>
        <authorList>
            <person name="Yoshida K."/>
            <person name="Sommer R.J."/>
        </authorList>
    </citation>
    <scope>NUCLEOTIDE SEQUENCE</scope>
    <source>
        <strain evidence="3">RS0144</strain>
    </source>
</reference>
<feature type="region of interest" description="Disordered" evidence="1">
    <location>
        <begin position="307"/>
        <end position="332"/>
    </location>
</feature>
<accession>A0AAV5UQ07</accession>
<sequence>EVKNEELDDEYKPNIDDIPLFQEFESASTSQTITDELKPELVDCQQCGERLVKDDYRDHVMSCQPELAKRLYRYCCPHCKQQKFPTNQELLAHYNVCPHWNAPTDWLRTDANSAFLTMSQKVYCPLCARLCNTFFYLSAHLQNHERQRSQKSFFKCMGCSGTFKNAYNLKEHLVRAAQSVTHSHPCRNSAMVIEVDEAKQWTNVSKTRFFPIKLDTRAHTSNNSTNHFHRVPEIQGSEVCTKRSRTIRDAEYMETRRSIVDARLKVRYDSTGFMPFPVAHLPTMSSHFGPRGIDCNPRMELGNDHYSSSAKMGPSAPKLRKTMTGHPLRLRG</sequence>
<dbReference type="Gene3D" id="3.30.160.60">
    <property type="entry name" value="Classic Zinc Finger"/>
    <property type="match status" value="1"/>
</dbReference>
<feature type="domain" description="C2H2-type" evidence="2">
    <location>
        <begin position="122"/>
        <end position="144"/>
    </location>
</feature>
<organism evidence="3 4">
    <name type="scientific">Pristionchus entomophagus</name>
    <dbReference type="NCBI Taxonomy" id="358040"/>
    <lineage>
        <taxon>Eukaryota</taxon>
        <taxon>Metazoa</taxon>
        <taxon>Ecdysozoa</taxon>
        <taxon>Nematoda</taxon>
        <taxon>Chromadorea</taxon>
        <taxon>Rhabditida</taxon>
        <taxon>Rhabditina</taxon>
        <taxon>Diplogasteromorpha</taxon>
        <taxon>Diplogasteroidea</taxon>
        <taxon>Neodiplogasteridae</taxon>
        <taxon>Pristionchus</taxon>
    </lineage>
</organism>
<keyword evidence="4" id="KW-1185">Reference proteome</keyword>
<evidence type="ECO:0000313" key="4">
    <source>
        <dbReference type="Proteomes" id="UP001432027"/>
    </source>
</evidence>
<evidence type="ECO:0000259" key="2">
    <source>
        <dbReference type="SMART" id="SM00355"/>
    </source>
</evidence>
<feature type="compositionally biased region" description="Basic residues" evidence="1">
    <location>
        <begin position="318"/>
        <end position="332"/>
    </location>
</feature>
<evidence type="ECO:0000256" key="1">
    <source>
        <dbReference type="SAM" id="MobiDB-lite"/>
    </source>
</evidence>
<feature type="domain" description="C2H2-type" evidence="2">
    <location>
        <begin position="74"/>
        <end position="99"/>
    </location>
</feature>
<name>A0AAV5UQ07_9BILA</name>